<gene>
    <name evidence="1" type="ORF">SBAD_LOCUS5470</name>
</gene>
<evidence type="ECO:0000313" key="2">
    <source>
        <dbReference type="Proteomes" id="UP000270296"/>
    </source>
</evidence>
<evidence type="ECO:0000313" key="3">
    <source>
        <dbReference type="WBParaSite" id="SBAD_0000569201-mRNA-1"/>
    </source>
</evidence>
<protein>
    <submittedName>
        <fullName evidence="3">Secreted protein</fullName>
    </submittedName>
</protein>
<organism evidence="3">
    <name type="scientific">Soboliphyme baturini</name>
    <dbReference type="NCBI Taxonomy" id="241478"/>
    <lineage>
        <taxon>Eukaryota</taxon>
        <taxon>Metazoa</taxon>
        <taxon>Ecdysozoa</taxon>
        <taxon>Nematoda</taxon>
        <taxon>Enoplea</taxon>
        <taxon>Dorylaimia</taxon>
        <taxon>Dioctophymatida</taxon>
        <taxon>Dioctophymatoidea</taxon>
        <taxon>Soboliphymatidae</taxon>
        <taxon>Soboliphyme</taxon>
    </lineage>
</organism>
<name>A0A183IPC3_9BILA</name>
<dbReference type="WBParaSite" id="SBAD_0000569201-mRNA-1">
    <property type="protein sequence ID" value="SBAD_0000569201-mRNA-1"/>
    <property type="gene ID" value="SBAD_0000569201"/>
</dbReference>
<evidence type="ECO:0000313" key="1">
    <source>
        <dbReference type="EMBL" id="VDP07325.1"/>
    </source>
</evidence>
<reference evidence="3" key="1">
    <citation type="submission" date="2016-06" db="UniProtKB">
        <authorList>
            <consortium name="WormBaseParasite"/>
        </authorList>
    </citation>
    <scope>IDENTIFICATION</scope>
</reference>
<dbReference type="EMBL" id="UZAM01009015">
    <property type="protein sequence ID" value="VDP07325.1"/>
    <property type="molecule type" value="Genomic_DNA"/>
</dbReference>
<dbReference type="AlphaFoldDB" id="A0A183IPC3"/>
<proteinExistence type="predicted"/>
<sequence length="72" mass="7870">MAVKALVICLYNEVVAVRFRSVDNRKVRPPCGGGTTPFFSTACRSGAGSFGQDFNASFFVHSPSERTNERQP</sequence>
<accession>A0A183IPC3</accession>
<dbReference type="Proteomes" id="UP000270296">
    <property type="component" value="Unassembled WGS sequence"/>
</dbReference>
<reference evidence="1 2" key="2">
    <citation type="submission" date="2018-11" db="EMBL/GenBank/DDBJ databases">
        <authorList>
            <consortium name="Pathogen Informatics"/>
        </authorList>
    </citation>
    <scope>NUCLEOTIDE SEQUENCE [LARGE SCALE GENOMIC DNA]</scope>
</reference>
<keyword evidence="2" id="KW-1185">Reference proteome</keyword>